<evidence type="ECO:0000256" key="1">
    <source>
        <dbReference type="ARBA" id="ARBA00004123"/>
    </source>
</evidence>
<dbReference type="GO" id="GO:0017056">
    <property type="term" value="F:structural constituent of nuclear pore"/>
    <property type="evidence" value="ECO:0007669"/>
    <property type="project" value="InterPro"/>
</dbReference>
<comment type="subcellular location">
    <subcellularLocation>
        <location evidence="1">Nucleus</location>
    </subcellularLocation>
</comment>
<evidence type="ECO:0000256" key="4">
    <source>
        <dbReference type="ARBA" id="ARBA00023242"/>
    </source>
</evidence>
<dbReference type="PANTHER" id="PTHR13405">
    <property type="entry name" value="NUCLEAR PORE COMPLEX PROTEIN NUP133"/>
    <property type="match status" value="1"/>
</dbReference>
<evidence type="ECO:0000313" key="7">
    <source>
        <dbReference type="Proteomes" id="UP001177023"/>
    </source>
</evidence>
<dbReference type="GO" id="GO:0000972">
    <property type="term" value="P:transcription-dependent tethering of RNA polymerase II gene DNA at nuclear periphery"/>
    <property type="evidence" value="ECO:0007669"/>
    <property type="project" value="TreeGrafter"/>
</dbReference>
<dbReference type="GO" id="GO:0016973">
    <property type="term" value="P:poly(A)+ mRNA export from nucleus"/>
    <property type="evidence" value="ECO:0007669"/>
    <property type="project" value="TreeGrafter"/>
</dbReference>
<accession>A0AA36FX01</accession>
<dbReference type="Pfam" id="PF08801">
    <property type="entry name" value="Nucleoporin_N"/>
    <property type="match status" value="1"/>
</dbReference>
<dbReference type="InterPro" id="IPR037624">
    <property type="entry name" value="Nup133-like"/>
</dbReference>
<keyword evidence="7" id="KW-1185">Reference proteome</keyword>
<dbReference type="Gene3D" id="2.130.10.10">
    <property type="entry name" value="YVTN repeat-like/Quinoprotein amine dehydrogenase"/>
    <property type="match status" value="1"/>
</dbReference>
<feature type="non-terminal residue" evidence="6">
    <location>
        <position position="1"/>
    </location>
</feature>
<keyword evidence="4" id="KW-0539">Nucleus</keyword>
<feature type="domain" description="Nucleoporin Nup133/Nup155-like N-terminal" evidence="5">
    <location>
        <begin position="45"/>
        <end position="224"/>
    </location>
</feature>
<organism evidence="6 7">
    <name type="scientific">Mesorhabditis spiculigera</name>
    <dbReference type="NCBI Taxonomy" id="96644"/>
    <lineage>
        <taxon>Eukaryota</taxon>
        <taxon>Metazoa</taxon>
        <taxon>Ecdysozoa</taxon>
        <taxon>Nematoda</taxon>
        <taxon>Chromadorea</taxon>
        <taxon>Rhabditida</taxon>
        <taxon>Rhabditina</taxon>
        <taxon>Rhabditomorpha</taxon>
        <taxon>Rhabditoidea</taxon>
        <taxon>Rhabditidae</taxon>
        <taxon>Mesorhabditinae</taxon>
        <taxon>Mesorhabditis</taxon>
    </lineage>
</organism>
<evidence type="ECO:0000256" key="3">
    <source>
        <dbReference type="ARBA" id="ARBA00022448"/>
    </source>
</evidence>
<dbReference type="GO" id="GO:0031080">
    <property type="term" value="C:nuclear pore outer ring"/>
    <property type="evidence" value="ECO:0007669"/>
    <property type="project" value="TreeGrafter"/>
</dbReference>
<dbReference type="InterPro" id="IPR014908">
    <property type="entry name" value="Nucleoporin_Nup133/Nup155_N"/>
</dbReference>
<name>A0AA36FX01_9BILA</name>
<dbReference type="AlphaFoldDB" id="A0AA36FX01"/>
<comment type="similarity">
    <text evidence="2">Belongs to the nucleoporin Nup133 family.</text>
</comment>
<dbReference type="SUPFAM" id="SSF117289">
    <property type="entry name" value="Nucleoporin domain"/>
    <property type="match status" value="1"/>
</dbReference>
<dbReference type="PANTHER" id="PTHR13405:SF11">
    <property type="entry name" value="NUCLEAR PORE COMPLEX PROTEIN NUP133"/>
    <property type="match status" value="1"/>
</dbReference>
<reference evidence="6" key="1">
    <citation type="submission" date="2023-06" db="EMBL/GenBank/DDBJ databases">
        <authorList>
            <person name="Delattre M."/>
        </authorList>
    </citation>
    <scope>NUCLEOTIDE SEQUENCE</scope>
    <source>
        <strain evidence="6">AF72</strain>
    </source>
</reference>
<proteinExistence type="inferred from homology"/>
<comment type="caution">
    <text evidence="6">The sequence shown here is derived from an EMBL/GenBank/DDBJ whole genome shotgun (WGS) entry which is preliminary data.</text>
</comment>
<evidence type="ECO:0000259" key="5">
    <source>
        <dbReference type="Pfam" id="PF08801"/>
    </source>
</evidence>
<keyword evidence="3" id="KW-0813">Transport</keyword>
<dbReference type="Proteomes" id="UP001177023">
    <property type="component" value="Unassembled WGS sequence"/>
</dbReference>
<evidence type="ECO:0000256" key="2">
    <source>
        <dbReference type="ARBA" id="ARBA00005569"/>
    </source>
</evidence>
<dbReference type="InterPro" id="IPR015943">
    <property type="entry name" value="WD40/YVTN_repeat-like_dom_sf"/>
</dbReference>
<sequence length="882" mass="99916">MSNELEACLDPVRSEYPALFQEFLLANLLDREDDGLQLGAAGREGWCWVVAQNKLHLWNLKDEKPQYHTFNLLPNGRPYTAQDILIHRRDASTMCVMAVSSNSTLRYWPTLQSRHHDILLNLNNETTRAIFTAIVQGEERILLLTGVGSVYEIHYLRDNGRLSYKLVASYTQNSGFGVRLTAMFRGNSDIKDKRALCCISVPKNAESEDSVLVVLGPGHITVFDESSVQPLFSIAAEELLDLPFGDYFRSRSPAPPTNLRYFLLDVTAYKGGLMLLICAVHSMSKAPSFALVYYKSVEELHLQPTWFACCPLANLQLFSANIETSYIDRLSIHVPGDNQASEGIVIMHKTFAQIVQPPADYSWHGLPVNRAVFFPNADRLVGQGSDEKFTYALLAKKGICAVRLLPRGFADQFPPTDKLFGSAQESAKRIFAEHGQMKLANPSLRAFLEAFVEFSATKIKDAKRILARLTEADLCDAVHRFFEELMGKDELFVSKERSISQKLAFRHIVASRIVFFLKKVDAEDTLVRTKCGSFGLLLSRGSSGAAMVTECYEKTAAALALWDWIDADEDHRLMVQYTAEHYAQRHELAERNAYDVFFRNLTAFHQLPTAAVAFVAEQLETSRLATKPVEQVSLLSIACDLLCYFCDAIDRERRKSTSITDPRVVEKWTGGRLSEAIQSMVMMVLKKLDSTVSITSLQRKSAIDQVRRLLFFSLFESITQPEGNEALLLLYNVDERELARDLAERFKDFKILIKIAQACETDRQRKQLVDGWKSKFTADNFDIYLCNYYRTHGMNEELLGENGEQAQHFIEGCEDLRWRRHIMNDEYEKAAQNLLSLGDRTEDKECKENAYVFAKLSAICAGKKRQDLVDLATKKIVDAKSQ</sequence>
<gene>
    <name evidence="6" type="ORF">MSPICULIGERA_LOCUS4002</name>
</gene>
<evidence type="ECO:0000313" key="6">
    <source>
        <dbReference type="EMBL" id="CAJ0565360.1"/>
    </source>
</evidence>
<dbReference type="GO" id="GO:0006606">
    <property type="term" value="P:protein import into nucleus"/>
    <property type="evidence" value="ECO:0007669"/>
    <property type="project" value="TreeGrafter"/>
</dbReference>
<dbReference type="EMBL" id="CATQJA010001026">
    <property type="protein sequence ID" value="CAJ0565360.1"/>
    <property type="molecule type" value="Genomic_DNA"/>
</dbReference>
<protein>
    <recommendedName>
        <fullName evidence="5">Nucleoporin Nup133/Nup155-like N-terminal domain-containing protein</fullName>
    </recommendedName>
</protein>